<evidence type="ECO:0000256" key="7">
    <source>
        <dbReference type="SAM" id="Phobius"/>
    </source>
</evidence>
<dbReference type="OrthoDB" id="144293at2"/>
<feature type="compositionally biased region" description="Low complexity" evidence="6">
    <location>
        <begin position="355"/>
        <end position="366"/>
    </location>
</feature>
<gene>
    <name evidence="9" type="ORF">BBK14_23340</name>
</gene>
<feature type="transmembrane region" description="Helical" evidence="7">
    <location>
        <begin position="127"/>
        <end position="150"/>
    </location>
</feature>
<feature type="transmembrane region" description="Helical" evidence="7">
    <location>
        <begin position="100"/>
        <end position="120"/>
    </location>
</feature>
<keyword evidence="7" id="KW-0472">Membrane</keyword>
<comment type="catalytic activity">
    <reaction evidence="1">
        <text>ATP + protein L-histidine = ADP + protein N-phospho-L-histidine.</text>
        <dbReference type="EC" id="2.7.13.3"/>
    </reaction>
</comment>
<feature type="region of interest" description="Disordered" evidence="6">
    <location>
        <begin position="464"/>
        <end position="498"/>
    </location>
</feature>
<feature type="transmembrane region" description="Helical" evidence="7">
    <location>
        <begin position="653"/>
        <end position="671"/>
    </location>
</feature>
<dbReference type="InterPro" id="IPR003594">
    <property type="entry name" value="HATPase_dom"/>
</dbReference>
<organism evidence="9 10">
    <name type="scientific">Parafrankia soli</name>
    <dbReference type="NCBI Taxonomy" id="2599596"/>
    <lineage>
        <taxon>Bacteria</taxon>
        <taxon>Bacillati</taxon>
        <taxon>Actinomycetota</taxon>
        <taxon>Actinomycetes</taxon>
        <taxon>Frankiales</taxon>
        <taxon>Frankiaceae</taxon>
        <taxon>Parafrankia</taxon>
    </lineage>
</organism>
<dbReference type="GO" id="GO:0004673">
    <property type="term" value="F:protein histidine kinase activity"/>
    <property type="evidence" value="ECO:0007669"/>
    <property type="project" value="UniProtKB-EC"/>
</dbReference>
<feature type="transmembrane region" description="Helical" evidence="7">
    <location>
        <begin position="569"/>
        <end position="588"/>
    </location>
</feature>
<feature type="region of interest" description="Disordered" evidence="6">
    <location>
        <begin position="1"/>
        <end position="21"/>
    </location>
</feature>
<evidence type="ECO:0000256" key="3">
    <source>
        <dbReference type="ARBA" id="ARBA00022679"/>
    </source>
</evidence>
<dbReference type="PANTHER" id="PTHR24421:SF10">
    <property type="entry name" value="NITRATE_NITRITE SENSOR PROTEIN NARQ"/>
    <property type="match status" value="1"/>
</dbReference>
<keyword evidence="7" id="KW-1133">Transmembrane helix</keyword>
<dbReference type="EC" id="2.7.13.3" evidence="2"/>
<dbReference type="GO" id="GO:0000160">
    <property type="term" value="P:phosphorelay signal transduction system"/>
    <property type="evidence" value="ECO:0007669"/>
    <property type="project" value="UniProtKB-KW"/>
</dbReference>
<comment type="caution">
    <text evidence="9">The sequence shown here is derived from an EMBL/GenBank/DDBJ whole genome shotgun (WGS) entry which is preliminary data.</text>
</comment>
<dbReference type="AlphaFoldDB" id="A0A1S1PR18"/>
<sequence length="877" mass="89823">MGTSGGGGGHERPLPSGNRASPVALAATPATSMSAPWPSVPFATGRPGYRDDLAGAASSRASAALERSTVRALAALRSAGLVLTPVYLAVWNSWYAHEAAAVAVVVAASAWGVLFVVVSLRHGVGVPLAAGTVVAAAAPAALSSVCLPPASAGDTGSWVMLAVFHAGLTAAWALPPRAFAAAETVLVVSVVVGGHDGRPQVFTAVTFTLVVPVLFALAVCRLRESTRRADDRLTSAMLGHRARVLVLALDRDRRERQRLLHDTVLNILTGIAWGGGDDLALARRRCAAGAAAVRHLLAHDHGPPAIGLDAALAAVVSSARERGLTVHLTGTAPLEDGQPADGQPADGQPADGHPADGYPAAGEEAGGPSAAVVAALAGATGEALANVERHAGTGEAWVCLERSPRRLTIRVSDRGAGFQPGRFAPDRLGVRQSVLARVRDAGGLATIDSAPGRGTTVTLTWPDHGANADPRPAAGGPAAGSSAGSASGSRAGAETTRETTAADLRHDYAAGLRVVIAALAIAWQVLMLLPLLVTLGRVHSAATAVGVWLVLAAATVTVASVVRRRPLSGPEAAGMTALAIGAVLASANVDDGDLLRVVNWPLIAVGLLVAFVTASRRAVESLAAMAVVVAAVVATVVVRGVTDPLTVSRLLSLAYGITGLQLIVAMMGPLLRRTADTTARAARAEAETAAGRDSDVMIRRERVRWLGTIRDDVLPTLDALADGTADPRDRRWRRQCARQAGAIRRMLVQGGAGSTPATLAADIEAVVAAAEGRGMTVEVQVAGEPANIPLELRAGLVDLLDRTLAVLPENRALLTLWSDAEGGSVFVSAAWPGQTEPPALTGAVQAIVDVDDGRLTVELRWDTRGPEGAGRRPADAE</sequence>
<feature type="transmembrane region" description="Helical" evidence="7">
    <location>
        <begin position="74"/>
        <end position="94"/>
    </location>
</feature>
<feature type="domain" description="Histidine kinase/HSP90-like ATPase" evidence="8">
    <location>
        <begin position="379"/>
        <end position="463"/>
    </location>
</feature>
<evidence type="ECO:0000256" key="1">
    <source>
        <dbReference type="ARBA" id="ARBA00000085"/>
    </source>
</evidence>
<protein>
    <recommendedName>
        <fullName evidence="2">histidine kinase</fullName>
        <ecNumber evidence="2">2.7.13.3</ecNumber>
    </recommendedName>
</protein>
<evidence type="ECO:0000256" key="2">
    <source>
        <dbReference type="ARBA" id="ARBA00012438"/>
    </source>
</evidence>
<keyword evidence="3" id="KW-0808">Transferase</keyword>
<feature type="compositionally biased region" description="Low complexity" evidence="6">
    <location>
        <begin position="465"/>
        <end position="498"/>
    </location>
</feature>
<reference evidence="10" key="1">
    <citation type="submission" date="2016-07" db="EMBL/GenBank/DDBJ databases">
        <title>Frankia sp. NRRL B-16219 Genome sequencing.</title>
        <authorList>
            <person name="Ghodhbane-Gtari F."/>
            <person name="Swanson E."/>
            <person name="Gueddou A."/>
            <person name="Louati M."/>
            <person name="Nouioui I."/>
            <person name="Hezbri K."/>
            <person name="Abebe-Akele F."/>
            <person name="Simpson S."/>
            <person name="Morris K."/>
            <person name="Thomas K."/>
            <person name="Gtari M."/>
            <person name="Tisa L.S."/>
        </authorList>
    </citation>
    <scope>NUCLEOTIDE SEQUENCE [LARGE SCALE GENOMIC DNA]</scope>
    <source>
        <strain evidence="10">NRRL B-16219</strain>
    </source>
</reference>
<feature type="transmembrane region" description="Helical" evidence="7">
    <location>
        <begin position="201"/>
        <end position="222"/>
    </location>
</feature>
<dbReference type="EMBL" id="MAXA01000236">
    <property type="protein sequence ID" value="OHV24130.1"/>
    <property type="molecule type" value="Genomic_DNA"/>
</dbReference>
<dbReference type="Gene3D" id="3.30.565.10">
    <property type="entry name" value="Histidine kinase-like ATPase, C-terminal domain"/>
    <property type="match status" value="1"/>
</dbReference>
<feature type="transmembrane region" description="Helical" evidence="7">
    <location>
        <begin position="594"/>
        <end position="614"/>
    </location>
</feature>
<evidence type="ECO:0000256" key="6">
    <source>
        <dbReference type="SAM" id="MobiDB-lite"/>
    </source>
</evidence>
<proteinExistence type="predicted"/>
<feature type="transmembrane region" description="Helical" evidence="7">
    <location>
        <begin position="541"/>
        <end position="562"/>
    </location>
</feature>
<feature type="transmembrane region" description="Helical" evidence="7">
    <location>
        <begin position="621"/>
        <end position="641"/>
    </location>
</feature>
<evidence type="ECO:0000313" key="10">
    <source>
        <dbReference type="Proteomes" id="UP000179769"/>
    </source>
</evidence>
<feature type="transmembrane region" description="Helical" evidence="7">
    <location>
        <begin position="514"/>
        <end position="535"/>
    </location>
</feature>
<dbReference type="Proteomes" id="UP000179769">
    <property type="component" value="Unassembled WGS sequence"/>
</dbReference>
<feature type="transmembrane region" description="Helical" evidence="7">
    <location>
        <begin position="156"/>
        <end position="174"/>
    </location>
</feature>
<evidence type="ECO:0000259" key="8">
    <source>
        <dbReference type="Pfam" id="PF02518"/>
    </source>
</evidence>
<keyword evidence="4 9" id="KW-0418">Kinase</keyword>
<evidence type="ECO:0000256" key="4">
    <source>
        <dbReference type="ARBA" id="ARBA00022777"/>
    </source>
</evidence>
<evidence type="ECO:0000256" key="5">
    <source>
        <dbReference type="ARBA" id="ARBA00023012"/>
    </source>
</evidence>
<name>A0A1S1PR18_9ACTN</name>
<accession>A0A1S1PR18</accession>
<dbReference type="SUPFAM" id="SSF55874">
    <property type="entry name" value="ATPase domain of HSP90 chaperone/DNA topoisomerase II/histidine kinase"/>
    <property type="match status" value="1"/>
</dbReference>
<keyword evidence="10" id="KW-1185">Reference proteome</keyword>
<keyword evidence="7" id="KW-0812">Transmembrane</keyword>
<feature type="region of interest" description="Disordered" evidence="6">
    <location>
        <begin position="330"/>
        <end position="366"/>
    </location>
</feature>
<keyword evidence="5" id="KW-0902">Two-component regulatory system</keyword>
<dbReference type="PANTHER" id="PTHR24421">
    <property type="entry name" value="NITRATE/NITRITE SENSOR PROTEIN NARX-RELATED"/>
    <property type="match status" value="1"/>
</dbReference>
<dbReference type="Pfam" id="PF02518">
    <property type="entry name" value="HATPase_c"/>
    <property type="match status" value="1"/>
</dbReference>
<dbReference type="InterPro" id="IPR036890">
    <property type="entry name" value="HATPase_C_sf"/>
</dbReference>
<dbReference type="InterPro" id="IPR050482">
    <property type="entry name" value="Sensor_HK_TwoCompSys"/>
</dbReference>
<dbReference type="CDD" id="cd16917">
    <property type="entry name" value="HATPase_UhpB-NarQ-NarX-like"/>
    <property type="match status" value="1"/>
</dbReference>
<dbReference type="RefSeq" id="WP_071065673.1">
    <property type="nucleotide sequence ID" value="NZ_MAXA01000236.1"/>
</dbReference>
<evidence type="ECO:0000313" key="9">
    <source>
        <dbReference type="EMBL" id="OHV24130.1"/>
    </source>
</evidence>